<name>A0ABT3U374_9ACTN</name>
<dbReference type="RefSeq" id="WP_266604984.1">
    <property type="nucleotide sequence ID" value="NZ_JAPHNL010000321.1"/>
</dbReference>
<dbReference type="Proteomes" id="UP001163064">
    <property type="component" value="Unassembled WGS sequence"/>
</dbReference>
<feature type="transmembrane region" description="Helical" evidence="2">
    <location>
        <begin position="154"/>
        <end position="174"/>
    </location>
</feature>
<proteinExistence type="predicted"/>
<organism evidence="3 4">
    <name type="scientific">Streptomyces beihaiensis</name>
    <dbReference type="NCBI Taxonomy" id="2984495"/>
    <lineage>
        <taxon>Bacteria</taxon>
        <taxon>Bacillati</taxon>
        <taxon>Actinomycetota</taxon>
        <taxon>Actinomycetes</taxon>
        <taxon>Kitasatosporales</taxon>
        <taxon>Streptomycetaceae</taxon>
        <taxon>Streptomyces</taxon>
    </lineage>
</organism>
<dbReference type="EMBL" id="JAPHNL010000321">
    <property type="protein sequence ID" value="MCX3063773.1"/>
    <property type="molecule type" value="Genomic_DNA"/>
</dbReference>
<evidence type="ECO:0000256" key="1">
    <source>
        <dbReference type="SAM" id="MobiDB-lite"/>
    </source>
</evidence>
<comment type="caution">
    <text evidence="3">The sequence shown here is derived from an EMBL/GenBank/DDBJ whole genome shotgun (WGS) entry which is preliminary data.</text>
</comment>
<feature type="transmembrane region" description="Helical" evidence="2">
    <location>
        <begin position="6"/>
        <end position="25"/>
    </location>
</feature>
<keyword evidence="4" id="KW-1185">Reference proteome</keyword>
<gene>
    <name evidence="3" type="ORF">OFY01_29265</name>
</gene>
<protein>
    <submittedName>
        <fullName evidence="3">Uncharacterized protein</fullName>
    </submittedName>
</protein>
<feature type="transmembrane region" description="Helical" evidence="2">
    <location>
        <begin position="97"/>
        <end position="117"/>
    </location>
</feature>
<feature type="transmembrane region" description="Helical" evidence="2">
    <location>
        <begin position="180"/>
        <end position="201"/>
    </location>
</feature>
<keyword evidence="2" id="KW-0812">Transmembrane</keyword>
<feature type="transmembrane region" description="Helical" evidence="2">
    <location>
        <begin position="57"/>
        <end position="76"/>
    </location>
</feature>
<feature type="transmembrane region" description="Helical" evidence="2">
    <location>
        <begin position="123"/>
        <end position="142"/>
    </location>
</feature>
<accession>A0ABT3U374</accession>
<feature type="transmembrane region" description="Helical" evidence="2">
    <location>
        <begin position="32"/>
        <end position="51"/>
    </location>
</feature>
<evidence type="ECO:0000256" key="2">
    <source>
        <dbReference type="SAM" id="Phobius"/>
    </source>
</evidence>
<feature type="region of interest" description="Disordered" evidence="1">
    <location>
        <begin position="209"/>
        <end position="233"/>
    </location>
</feature>
<reference evidence="3" key="1">
    <citation type="submission" date="2022-10" db="EMBL/GenBank/DDBJ databases">
        <title>Streptomyces beihaiensis sp. nov., a chitin degrading actinobacterium, isolated from shrimp pond soil.</title>
        <authorList>
            <person name="Xie J."/>
            <person name="Shen N."/>
        </authorList>
    </citation>
    <scope>NUCLEOTIDE SEQUENCE</scope>
    <source>
        <strain evidence="3">GXMU-J5</strain>
    </source>
</reference>
<keyword evidence="2" id="KW-1133">Transmembrane helix</keyword>
<evidence type="ECO:0000313" key="4">
    <source>
        <dbReference type="Proteomes" id="UP001163064"/>
    </source>
</evidence>
<sequence length="233" mass="25299">MEPVFVVTGLVGFVFGLLWIAFAVVQGRRDRWAPLPPLVLCGILAWDGLMLSGVTSAWSSTYAFEPFLVAFELYLFRQFYRYGTKDYPCLPRPLLMVFVLVTAVLTVAMFQFVGRALDDEYGVTTGMFLQTATPALCLSMLYRRGSAAGQSVPGAVCLLIALASLSVGAAIAPPGGRYRALHAFLAVTQVLLQVCYVWALITYRRAANKGQPPGVSTVPSPGLPAEAHKRSRS</sequence>
<evidence type="ECO:0000313" key="3">
    <source>
        <dbReference type="EMBL" id="MCX3063773.1"/>
    </source>
</evidence>
<keyword evidence="2" id="KW-0472">Membrane</keyword>